<organism evidence="2 3">
    <name type="scientific">Monoraphidium neglectum</name>
    <dbReference type="NCBI Taxonomy" id="145388"/>
    <lineage>
        <taxon>Eukaryota</taxon>
        <taxon>Viridiplantae</taxon>
        <taxon>Chlorophyta</taxon>
        <taxon>core chlorophytes</taxon>
        <taxon>Chlorophyceae</taxon>
        <taxon>CS clade</taxon>
        <taxon>Sphaeropleales</taxon>
        <taxon>Selenastraceae</taxon>
        <taxon>Monoraphidium</taxon>
    </lineage>
</organism>
<dbReference type="Proteomes" id="UP000054498">
    <property type="component" value="Unassembled WGS sequence"/>
</dbReference>
<name>A0A0D2L9C8_9CHLO</name>
<accession>A0A0D2L9C8</accession>
<dbReference type="GeneID" id="25737388"/>
<keyword evidence="3" id="KW-1185">Reference proteome</keyword>
<protein>
    <submittedName>
        <fullName evidence="2">Uncharacterized protein</fullName>
    </submittedName>
</protein>
<evidence type="ECO:0000313" key="3">
    <source>
        <dbReference type="Proteomes" id="UP000054498"/>
    </source>
</evidence>
<dbReference type="EMBL" id="KK100847">
    <property type="protein sequence ID" value="KIZ03454.1"/>
    <property type="molecule type" value="Genomic_DNA"/>
</dbReference>
<gene>
    <name evidence="2" type="ORF">MNEG_4511</name>
</gene>
<sequence length="294" mass="31914">MAEGLEAEVKAKLAQMTLLLAENEALSTRQRALQKAIDHNTLNIEALQEERREREGGRPWQPGLYTADGGAEGTASSDGKGGPTCRSDGSVGSVGDAESGPAVAGAAAAEEARREQLGGFVRRYGAYVLGARAERLAADGALLPLAEGDPRLREYQQLLDDIMALPDEDQYLLLTANLETGQQGSHDAGLLGRVARQMRLSPDQQAQVLAAWQVFESALARLLDERRALCARLAALQAHLESLPEDTPDFDEYELAHALEPGIASMLKSGSLEEVVCELEDNMVRRQKRENQQW</sequence>
<evidence type="ECO:0000313" key="2">
    <source>
        <dbReference type="EMBL" id="KIZ03454.1"/>
    </source>
</evidence>
<proteinExistence type="predicted"/>
<reference evidence="2 3" key="1">
    <citation type="journal article" date="2013" name="BMC Genomics">
        <title>Reconstruction of the lipid metabolism for the microalga Monoraphidium neglectum from its genome sequence reveals characteristics suitable for biofuel production.</title>
        <authorList>
            <person name="Bogen C."/>
            <person name="Al-Dilaimi A."/>
            <person name="Albersmeier A."/>
            <person name="Wichmann J."/>
            <person name="Grundmann M."/>
            <person name="Rupp O."/>
            <person name="Lauersen K.J."/>
            <person name="Blifernez-Klassen O."/>
            <person name="Kalinowski J."/>
            <person name="Goesmann A."/>
            <person name="Mussgnug J.H."/>
            <person name="Kruse O."/>
        </authorList>
    </citation>
    <scope>NUCLEOTIDE SEQUENCE [LARGE SCALE GENOMIC DNA]</scope>
    <source>
        <strain evidence="2 3">SAG 48.87</strain>
    </source>
</reference>
<dbReference type="OrthoDB" id="550720at2759"/>
<feature type="region of interest" description="Disordered" evidence="1">
    <location>
        <begin position="49"/>
        <end position="100"/>
    </location>
</feature>
<dbReference type="KEGG" id="mng:MNEG_4511"/>
<dbReference type="AlphaFoldDB" id="A0A0D2L9C8"/>
<evidence type="ECO:0000256" key="1">
    <source>
        <dbReference type="SAM" id="MobiDB-lite"/>
    </source>
</evidence>
<dbReference type="RefSeq" id="XP_013902473.1">
    <property type="nucleotide sequence ID" value="XM_014047019.1"/>
</dbReference>